<dbReference type="AlphaFoldDB" id="A0A0C3AH70"/>
<keyword evidence="1" id="KW-1133">Transmembrane helix</keyword>
<sequence length="82" mass="9996">MAHCRQLLQFWEGYQVAWYSRNGVYYFMRTVALTPHRPARSVRSLWTMPWYFFLFFPFCVDYNSSVGVMRSLGHYRRQSPSR</sequence>
<accession>A0A0C3AH70</accession>
<evidence type="ECO:0000256" key="1">
    <source>
        <dbReference type="SAM" id="Phobius"/>
    </source>
</evidence>
<evidence type="ECO:0000313" key="3">
    <source>
        <dbReference type="Proteomes" id="UP000054097"/>
    </source>
</evidence>
<dbReference type="HOGENOM" id="CLU_2559738_0_0_1"/>
<organism evidence="2 3">
    <name type="scientific">Serendipita vermifera MAFF 305830</name>
    <dbReference type="NCBI Taxonomy" id="933852"/>
    <lineage>
        <taxon>Eukaryota</taxon>
        <taxon>Fungi</taxon>
        <taxon>Dikarya</taxon>
        <taxon>Basidiomycota</taxon>
        <taxon>Agaricomycotina</taxon>
        <taxon>Agaricomycetes</taxon>
        <taxon>Sebacinales</taxon>
        <taxon>Serendipitaceae</taxon>
        <taxon>Serendipita</taxon>
    </lineage>
</organism>
<keyword evidence="3" id="KW-1185">Reference proteome</keyword>
<dbReference type="Proteomes" id="UP000054097">
    <property type="component" value="Unassembled WGS sequence"/>
</dbReference>
<name>A0A0C3AH70_SERVB</name>
<keyword evidence="1" id="KW-0472">Membrane</keyword>
<dbReference type="EMBL" id="KN824329">
    <property type="protein sequence ID" value="KIM24010.1"/>
    <property type="molecule type" value="Genomic_DNA"/>
</dbReference>
<reference evidence="3" key="2">
    <citation type="submission" date="2015-01" db="EMBL/GenBank/DDBJ databases">
        <title>Evolutionary Origins and Diversification of the Mycorrhizal Mutualists.</title>
        <authorList>
            <consortium name="DOE Joint Genome Institute"/>
            <consortium name="Mycorrhizal Genomics Consortium"/>
            <person name="Kohler A."/>
            <person name="Kuo A."/>
            <person name="Nagy L.G."/>
            <person name="Floudas D."/>
            <person name="Copeland A."/>
            <person name="Barry K.W."/>
            <person name="Cichocki N."/>
            <person name="Veneault-Fourrey C."/>
            <person name="LaButti K."/>
            <person name="Lindquist E.A."/>
            <person name="Lipzen A."/>
            <person name="Lundell T."/>
            <person name="Morin E."/>
            <person name="Murat C."/>
            <person name="Riley R."/>
            <person name="Ohm R."/>
            <person name="Sun H."/>
            <person name="Tunlid A."/>
            <person name="Henrissat B."/>
            <person name="Grigoriev I.V."/>
            <person name="Hibbett D.S."/>
            <person name="Martin F."/>
        </authorList>
    </citation>
    <scope>NUCLEOTIDE SEQUENCE [LARGE SCALE GENOMIC DNA]</scope>
    <source>
        <strain evidence="3">MAFF 305830</strain>
    </source>
</reference>
<protein>
    <submittedName>
        <fullName evidence="2">Uncharacterized protein</fullName>
    </submittedName>
</protein>
<reference evidence="2 3" key="1">
    <citation type="submission" date="2014-04" db="EMBL/GenBank/DDBJ databases">
        <authorList>
            <consortium name="DOE Joint Genome Institute"/>
            <person name="Kuo A."/>
            <person name="Zuccaro A."/>
            <person name="Kohler A."/>
            <person name="Nagy L.G."/>
            <person name="Floudas D."/>
            <person name="Copeland A."/>
            <person name="Barry K.W."/>
            <person name="Cichocki N."/>
            <person name="Veneault-Fourrey C."/>
            <person name="LaButti K."/>
            <person name="Lindquist E.A."/>
            <person name="Lipzen A."/>
            <person name="Lundell T."/>
            <person name="Morin E."/>
            <person name="Murat C."/>
            <person name="Sun H."/>
            <person name="Tunlid A."/>
            <person name="Henrissat B."/>
            <person name="Grigoriev I.V."/>
            <person name="Hibbett D.S."/>
            <person name="Martin F."/>
            <person name="Nordberg H.P."/>
            <person name="Cantor M.N."/>
            <person name="Hua S.X."/>
        </authorList>
    </citation>
    <scope>NUCLEOTIDE SEQUENCE [LARGE SCALE GENOMIC DNA]</scope>
    <source>
        <strain evidence="2 3">MAFF 305830</strain>
    </source>
</reference>
<evidence type="ECO:0000313" key="2">
    <source>
        <dbReference type="EMBL" id="KIM24010.1"/>
    </source>
</evidence>
<keyword evidence="1" id="KW-0812">Transmembrane</keyword>
<feature type="transmembrane region" description="Helical" evidence="1">
    <location>
        <begin position="50"/>
        <end position="72"/>
    </location>
</feature>
<gene>
    <name evidence="2" type="ORF">M408DRAFT_247845</name>
</gene>
<proteinExistence type="predicted"/>